<proteinExistence type="predicted"/>
<reference evidence="2" key="1">
    <citation type="submission" date="2021-01" db="EMBL/GenBank/DDBJ databases">
        <authorList>
            <person name="Corre E."/>
            <person name="Pelletier E."/>
            <person name="Niang G."/>
            <person name="Scheremetjew M."/>
            <person name="Finn R."/>
            <person name="Kale V."/>
            <person name="Holt S."/>
            <person name="Cochrane G."/>
            <person name="Meng A."/>
            <person name="Brown T."/>
            <person name="Cohen L."/>
        </authorList>
    </citation>
    <scope>NUCLEOTIDE SEQUENCE</scope>
    <source>
        <strain evidence="2">CCCM811</strain>
    </source>
</reference>
<protein>
    <recommendedName>
        <fullName evidence="1">PPIase cyclophilin-type domain-containing protein</fullName>
    </recommendedName>
</protein>
<evidence type="ECO:0000259" key="1">
    <source>
        <dbReference type="PROSITE" id="PS50072"/>
    </source>
</evidence>
<dbReference type="PRINTS" id="PR00153">
    <property type="entry name" value="CSAPPISMRASE"/>
</dbReference>
<dbReference type="PANTHER" id="PTHR11071">
    <property type="entry name" value="PEPTIDYL-PROLYL CIS-TRANS ISOMERASE"/>
    <property type="match status" value="1"/>
</dbReference>
<dbReference type="PANTHER" id="PTHR11071:SF561">
    <property type="entry name" value="PEPTIDYL-PROLYL CIS-TRANS ISOMERASE D-RELATED"/>
    <property type="match status" value="1"/>
</dbReference>
<name>A0A7S3Z0T1_9EUKA</name>
<dbReference type="GO" id="GO:0005737">
    <property type="term" value="C:cytoplasm"/>
    <property type="evidence" value="ECO:0007669"/>
    <property type="project" value="TreeGrafter"/>
</dbReference>
<organism evidence="2">
    <name type="scientific">Lotharella globosa</name>
    <dbReference type="NCBI Taxonomy" id="91324"/>
    <lineage>
        <taxon>Eukaryota</taxon>
        <taxon>Sar</taxon>
        <taxon>Rhizaria</taxon>
        <taxon>Cercozoa</taxon>
        <taxon>Chlorarachniophyceae</taxon>
        <taxon>Lotharella</taxon>
    </lineage>
</organism>
<dbReference type="InterPro" id="IPR029000">
    <property type="entry name" value="Cyclophilin-like_dom_sf"/>
</dbReference>
<dbReference type="EMBL" id="HBIV01027505">
    <property type="protein sequence ID" value="CAE0668061.1"/>
    <property type="molecule type" value="Transcribed_RNA"/>
</dbReference>
<dbReference type="GO" id="GO:0003755">
    <property type="term" value="F:peptidyl-prolyl cis-trans isomerase activity"/>
    <property type="evidence" value="ECO:0007669"/>
    <property type="project" value="InterPro"/>
</dbReference>
<dbReference type="InterPro" id="IPR002130">
    <property type="entry name" value="Cyclophilin-type_PPIase_dom"/>
</dbReference>
<feature type="domain" description="PPIase cyclophilin-type" evidence="1">
    <location>
        <begin position="138"/>
        <end position="302"/>
    </location>
</feature>
<dbReference type="Pfam" id="PF00160">
    <property type="entry name" value="Pro_isomerase"/>
    <property type="match status" value="1"/>
</dbReference>
<evidence type="ECO:0000313" key="2">
    <source>
        <dbReference type="EMBL" id="CAE0668061.1"/>
    </source>
</evidence>
<gene>
    <name evidence="2" type="ORF">LGLO00237_LOCUS19684</name>
</gene>
<sequence length="303" mass="33263">MPILTIAGAMLDTGFQQARELAEALAKESKDMKLVIEEIQEIPWKARLEKLKKGKGGKAHENNSGWCFLGSRSVRDFVFAGCFVTHSVEGYIGEATDFLVWVKTRYDKEPTIDSKTAATVANERFSAYRKASGNEFCFFDIKFGDGKTAKMVFEVNTRICPKTSKNFVQLCTGEVKEKGADGSKLHYKGTPFHRIVPGGWAQGGDIKSGAGTGGCSVYGKTFGDESFTIKHDRRGILGMANKGPHTNGSQFYITFKPLPFLDQSKVAFGWIIDGSEALAKLEECSTKNQRPTPDIVIVDCGTL</sequence>
<dbReference type="AlphaFoldDB" id="A0A7S3Z0T1"/>
<accession>A0A7S3Z0T1</accession>
<dbReference type="PROSITE" id="PS50072">
    <property type="entry name" value="CSA_PPIASE_2"/>
    <property type="match status" value="1"/>
</dbReference>
<dbReference type="SUPFAM" id="SSF50891">
    <property type="entry name" value="Cyclophilin-like"/>
    <property type="match status" value="1"/>
</dbReference>
<dbReference type="Gene3D" id="2.40.100.10">
    <property type="entry name" value="Cyclophilin-like"/>
    <property type="match status" value="1"/>
</dbReference>
<dbReference type="FunFam" id="2.40.100.10:FF:000048">
    <property type="entry name" value="Peptidyl-prolyl cis-trans isomerase"/>
    <property type="match status" value="1"/>
</dbReference>